<keyword evidence="3" id="KW-0539">Nucleus</keyword>
<feature type="compositionally biased region" description="Polar residues" evidence="4">
    <location>
        <begin position="49"/>
        <end position="61"/>
    </location>
</feature>
<feature type="compositionally biased region" description="Gly residues" evidence="4">
    <location>
        <begin position="8"/>
        <end position="17"/>
    </location>
</feature>
<feature type="compositionally biased region" description="Polar residues" evidence="4">
    <location>
        <begin position="18"/>
        <end position="40"/>
    </location>
</feature>
<dbReference type="Pfam" id="PF04097">
    <property type="entry name" value="Nic96"/>
    <property type="match status" value="1"/>
</dbReference>
<protein>
    <submittedName>
        <fullName evidence="5">Nuclear pore protein</fullName>
    </submittedName>
</protein>
<sequence>MASTGPGSLFGGGGGLGATTQAPNTSTSILGNSSATQTFPGASLFGSKPQDQQQPAQSSMFPQSQAQPGSSQATQPAFFNSLLERGRKRPLSSMAQSNNFEDLPSLQLGLDDIRRKARELGSPRAKDSQQHVPNNKAHYLLAASGVSPGHALRDLKALDPQIPATAPPKDQDQFDPDNQKFLRNMQQRGRQVMIAESLTRTHKDFDAFLEDKIDLDWEDQRRKIFQHFGLAQKDGAPSEGKGTFGRSTRQSKQFGSTQAQGPQNASRRSVFGRSGLEKSVIGTPGTGRSQQLFEDAHDRNDKSSGHSSDLRFLREKMRLYADKVQLLNSARLQARTFPVLHEFAEVEEHAGGDVPRQLFDAYRALISIVREPPTVGNASEPGAIRERQFSEDYLDDAPSSRRTISLKKRIVEGSRLFLEKSFYNEVENVIAKNPREAQLGGIPTVVNKIRAYIRLKAARKDLAPDGAELQVVGQDYCWILIFYLLRCGFVTEAAEYVSQDPGFRSLDHKFVTYMTTYAQSRRLPRDLQQKINGEYQQRSRNAPENTVDPYRMACYKIIGRCELSRRRLEGVNQSVEDWMWLQFTLAREDDRAEEAAGDVFGLDDIQTDIAEIGQRVFGKGQEGPGGYGTFFLLQILGGMFEQAVSYLGAHAPVSAVHFAISLCYYGLLRVSDFYVSGEEILSFTVKQFPQINFGLLITQYTREFRIGFVEAAIDYFCLICLNADLPGSLGKSQASVCYEALREFILETRDFAKLLGDIRSDGTRIKGAIEQRISLIKLIDQEEFLKTITTQAAAVADDKGLITDAVLLYHLAEDYDRVIDIINRALSDSVAVELGGQSLTLQPLRPRTSLEQDGQDDPKAGTSLSLTAVENPAILARNMIGLYNTNALYYQRIRQVNRDACGLLLRMMEAKSLVEIGKWTPALDVINELNILPLRARSSVPYIRSAAQTFSSFPPIISRNVGHVIMWSITCIGHERERLNSGVYENEIRQGLAEELLVMAKDLMIFSGMVKYKLPPRVYETLARAGADIGAY</sequence>
<dbReference type="RefSeq" id="XP_024688497.1">
    <property type="nucleotide sequence ID" value="XM_024834679.1"/>
</dbReference>
<comment type="caution">
    <text evidence="5">The sequence shown here is derived from an EMBL/GenBank/DDBJ whole genome shotgun (WGS) entry which is preliminary data.</text>
</comment>
<dbReference type="GO" id="GO:0005643">
    <property type="term" value="C:nuclear pore"/>
    <property type="evidence" value="ECO:0007669"/>
    <property type="project" value="InterPro"/>
</dbReference>
<name>A0A2I1CQL3_ASPC2</name>
<dbReference type="EMBL" id="MSFM01000017">
    <property type="protein sequence ID" value="PKX99902.1"/>
    <property type="molecule type" value="Genomic_DNA"/>
</dbReference>
<dbReference type="VEuPathDB" id="FungiDB:P168DRAFT_260880"/>
<evidence type="ECO:0000313" key="6">
    <source>
        <dbReference type="Proteomes" id="UP000234254"/>
    </source>
</evidence>
<dbReference type="AlphaFoldDB" id="A0A2I1CQL3"/>
<comment type="similarity">
    <text evidence="2">Belongs to the nucleoporin interacting component (NIC) family.</text>
</comment>
<gene>
    <name evidence="5" type="ORF">P168DRAFT_260880</name>
</gene>
<evidence type="ECO:0000256" key="2">
    <source>
        <dbReference type="ARBA" id="ARBA00010186"/>
    </source>
</evidence>
<feature type="compositionally biased region" description="Polar residues" evidence="4">
    <location>
        <begin position="245"/>
        <end position="267"/>
    </location>
</feature>
<feature type="region of interest" description="Disordered" evidence="4">
    <location>
        <begin position="1"/>
        <end position="74"/>
    </location>
</feature>
<proteinExistence type="inferred from homology"/>
<dbReference type="InterPro" id="IPR007231">
    <property type="entry name" value="Nucleoporin_int_Nup93/Nic96"/>
</dbReference>
<keyword evidence="6" id="KW-1185">Reference proteome</keyword>
<evidence type="ECO:0000313" key="5">
    <source>
        <dbReference type="EMBL" id="PKX99902.1"/>
    </source>
</evidence>
<dbReference type="PANTHER" id="PTHR11225">
    <property type="entry name" value="NUCLEAR PORE COMPLEX PROTEIN NUP93 NUCLEOPORIN NUP93 DEAD EYE PROTEIN"/>
    <property type="match status" value="1"/>
</dbReference>
<feature type="compositionally biased region" description="Basic and acidic residues" evidence="4">
    <location>
        <begin position="294"/>
        <end position="308"/>
    </location>
</feature>
<feature type="compositionally biased region" description="Low complexity" evidence="4">
    <location>
        <begin position="62"/>
        <end position="74"/>
    </location>
</feature>
<dbReference type="OrthoDB" id="1918363at2759"/>
<dbReference type="Proteomes" id="UP000234254">
    <property type="component" value="Unassembled WGS sequence"/>
</dbReference>
<accession>A0A2I1CQL3</accession>
<evidence type="ECO:0000256" key="3">
    <source>
        <dbReference type="ARBA" id="ARBA00023242"/>
    </source>
</evidence>
<dbReference type="GO" id="GO:0017056">
    <property type="term" value="F:structural constituent of nuclear pore"/>
    <property type="evidence" value="ECO:0007669"/>
    <property type="project" value="InterPro"/>
</dbReference>
<comment type="subcellular location">
    <subcellularLocation>
        <location evidence="1">Nucleus envelope</location>
    </subcellularLocation>
</comment>
<dbReference type="PANTHER" id="PTHR11225:SF4">
    <property type="entry name" value="NUCLEAR PORE COMPLEX PROTEIN NUP93"/>
    <property type="match status" value="1"/>
</dbReference>
<dbReference type="GeneID" id="36542203"/>
<dbReference type="GO" id="GO:0016973">
    <property type="term" value="P:poly(A)+ mRNA export from nucleus"/>
    <property type="evidence" value="ECO:0007669"/>
    <property type="project" value="TreeGrafter"/>
</dbReference>
<evidence type="ECO:0000256" key="1">
    <source>
        <dbReference type="ARBA" id="ARBA00004259"/>
    </source>
</evidence>
<organism evidence="5 6">
    <name type="scientific">Aspergillus campestris (strain IBT 28561)</name>
    <dbReference type="NCBI Taxonomy" id="1392248"/>
    <lineage>
        <taxon>Eukaryota</taxon>
        <taxon>Fungi</taxon>
        <taxon>Dikarya</taxon>
        <taxon>Ascomycota</taxon>
        <taxon>Pezizomycotina</taxon>
        <taxon>Eurotiomycetes</taxon>
        <taxon>Eurotiomycetidae</taxon>
        <taxon>Eurotiales</taxon>
        <taxon>Aspergillaceae</taxon>
        <taxon>Aspergillus</taxon>
        <taxon>Aspergillus subgen. Circumdati</taxon>
    </lineage>
</organism>
<evidence type="ECO:0000256" key="4">
    <source>
        <dbReference type="SAM" id="MobiDB-lite"/>
    </source>
</evidence>
<dbReference type="GO" id="GO:0006606">
    <property type="term" value="P:protein import into nucleus"/>
    <property type="evidence" value="ECO:0007669"/>
    <property type="project" value="TreeGrafter"/>
</dbReference>
<feature type="region of interest" description="Disordered" evidence="4">
    <location>
        <begin position="228"/>
        <end position="308"/>
    </location>
</feature>
<reference evidence="5" key="1">
    <citation type="submission" date="2016-12" db="EMBL/GenBank/DDBJ databases">
        <title>The genomes of Aspergillus section Nigri reveals drivers in fungal speciation.</title>
        <authorList>
            <consortium name="DOE Joint Genome Institute"/>
            <person name="Vesth T.C."/>
            <person name="Nybo J."/>
            <person name="Theobald S."/>
            <person name="Brandl J."/>
            <person name="Frisvad J.C."/>
            <person name="Nielsen K.F."/>
            <person name="Lyhne E.K."/>
            <person name="Kogle M.E."/>
            <person name="Kuo A."/>
            <person name="Riley R."/>
            <person name="Clum A."/>
            <person name="Nolan M."/>
            <person name="Lipzen A."/>
            <person name="Salamov A."/>
            <person name="Henrissat B."/>
            <person name="Wiebenga A."/>
            <person name="De vries R.P."/>
            <person name="Grigoriev I.V."/>
            <person name="Mortensen U.H."/>
            <person name="Andersen M.R."/>
            <person name="Baker S.E."/>
        </authorList>
    </citation>
    <scope>NUCLEOTIDE SEQUENCE</scope>
    <source>
        <strain evidence="5">IBT 28561</strain>
    </source>
</reference>